<evidence type="ECO:0000313" key="2">
    <source>
        <dbReference type="EMBL" id="KAK3287075.1"/>
    </source>
</evidence>
<feature type="coiled-coil region" evidence="1">
    <location>
        <begin position="115"/>
        <end position="171"/>
    </location>
</feature>
<proteinExistence type="predicted"/>
<evidence type="ECO:0000313" key="3">
    <source>
        <dbReference type="Proteomes" id="UP001190700"/>
    </source>
</evidence>
<evidence type="ECO:0000256" key="1">
    <source>
        <dbReference type="SAM" id="Coils"/>
    </source>
</evidence>
<keyword evidence="3" id="KW-1185">Reference proteome</keyword>
<sequence length="533" mass="59627">MSITSSSIVFGRAGARGRAKTCPERTKLSFVVRAFRPGQVGGHQDENASVGETVKSDNFYDEQMTIRLEKEGLDRLVMYASELAAVLGLHKYQPQPDAFAQLWQRTCPQMYFEAAKRARVKLETKEESLKRLAQDQGVAQQLSSALEFSARSTSRHSVQKLKEQAEEAIEQQAVGSAAERQISNILDDVPAPLRQDVLSAVTNKELSSEERARDIKEHLGASPLVLQEVSHALAQDSLLKTELGNAVTRELYTGHGTRSENVAIRQYEVQTGARVLEDPQFRLTEVAQFGECGAVFVGGRVDGLAHVAASQGPKSDGEDGADAPTQIQLEDCRIVEVKNRMRRHFKMIPQYEKVQVQAYLRIWDVQEGHLVESLRGGRLAPTRSNVQIGQEAGNDEVLLNIIPFKQDTFFWDTKVLPRVLRVASALQALCRDPDLQVAYFKCQEDIHRCKWLETVLASGDKFNLEMAACPSDMHGGSLNDSPRTSSRDTRAGSHLLEDMTVKELRRLCKDNNWAGYSTMRKHELLRHIQENMS</sequence>
<reference evidence="2 3" key="1">
    <citation type="journal article" date="2015" name="Genome Biol. Evol.">
        <title>Comparative Genomics of a Bacterivorous Green Alga Reveals Evolutionary Causalities and Consequences of Phago-Mixotrophic Mode of Nutrition.</title>
        <authorList>
            <person name="Burns J.A."/>
            <person name="Paasch A."/>
            <person name="Narechania A."/>
            <person name="Kim E."/>
        </authorList>
    </citation>
    <scope>NUCLEOTIDE SEQUENCE [LARGE SCALE GENOMIC DNA]</scope>
    <source>
        <strain evidence="2 3">PLY_AMNH</strain>
    </source>
</reference>
<organism evidence="2 3">
    <name type="scientific">Cymbomonas tetramitiformis</name>
    <dbReference type="NCBI Taxonomy" id="36881"/>
    <lineage>
        <taxon>Eukaryota</taxon>
        <taxon>Viridiplantae</taxon>
        <taxon>Chlorophyta</taxon>
        <taxon>Pyramimonadophyceae</taxon>
        <taxon>Pyramimonadales</taxon>
        <taxon>Pyramimonadaceae</taxon>
        <taxon>Cymbomonas</taxon>
    </lineage>
</organism>
<dbReference type="Proteomes" id="UP001190700">
    <property type="component" value="Unassembled WGS sequence"/>
</dbReference>
<dbReference type="InterPro" id="IPR011604">
    <property type="entry name" value="PDDEXK-like_dom_sf"/>
</dbReference>
<keyword evidence="1" id="KW-0175">Coiled coil</keyword>
<comment type="caution">
    <text evidence="2">The sequence shown here is derived from an EMBL/GenBank/DDBJ whole genome shotgun (WGS) entry which is preliminary data.</text>
</comment>
<name>A0AAE0LJE9_9CHLO</name>
<dbReference type="Gene3D" id="3.90.320.10">
    <property type="match status" value="1"/>
</dbReference>
<dbReference type="EMBL" id="LGRX02001021">
    <property type="protein sequence ID" value="KAK3287075.1"/>
    <property type="molecule type" value="Genomic_DNA"/>
</dbReference>
<gene>
    <name evidence="2" type="ORF">CYMTET_5395</name>
</gene>
<accession>A0AAE0LJE9</accession>
<protein>
    <submittedName>
        <fullName evidence="2">Uncharacterized protein</fullName>
    </submittedName>
</protein>
<dbReference type="AlphaFoldDB" id="A0AAE0LJE9"/>